<evidence type="ECO:0000313" key="3">
    <source>
        <dbReference type="Proteomes" id="UP000824132"/>
    </source>
</evidence>
<evidence type="ECO:0000313" key="2">
    <source>
        <dbReference type="EMBL" id="HIZ04117.1"/>
    </source>
</evidence>
<dbReference type="Pfam" id="PF07009">
    <property type="entry name" value="NusG_II"/>
    <property type="match status" value="1"/>
</dbReference>
<dbReference type="AlphaFoldDB" id="A0A9D2D081"/>
<organism evidence="2 3">
    <name type="scientific">Candidatus Borkfalkia avistercoris</name>
    <dbReference type="NCBI Taxonomy" id="2838504"/>
    <lineage>
        <taxon>Bacteria</taxon>
        <taxon>Bacillati</taxon>
        <taxon>Bacillota</taxon>
        <taxon>Clostridia</taxon>
        <taxon>Christensenellales</taxon>
        <taxon>Christensenellaceae</taxon>
        <taxon>Candidatus Borkfalkia</taxon>
    </lineage>
</organism>
<evidence type="ECO:0000256" key="1">
    <source>
        <dbReference type="SAM" id="Phobius"/>
    </source>
</evidence>
<keyword evidence="1" id="KW-1133">Transmembrane helix</keyword>
<dbReference type="EMBL" id="DXCL01000046">
    <property type="protein sequence ID" value="HIZ04117.1"/>
    <property type="molecule type" value="Genomic_DNA"/>
</dbReference>
<feature type="transmembrane region" description="Helical" evidence="1">
    <location>
        <begin position="21"/>
        <end position="41"/>
    </location>
</feature>
<dbReference type="Proteomes" id="UP000824132">
    <property type="component" value="Unassembled WGS sequence"/>
</dbReference>
<proteinExistence type="predicted"/>
<name>A0A9D2D081_9FIRM</name>
<protein>
    <submittedName>
        <fullName evidence="2">NusG domain II-containing protein</fullName>
    </submittedName>
</protein>
<keyword evidence="1" id="KW-0472">Membrane</keyword>
<reference evidence="2" key="2">
    <citation type="submission" date="2021-04" db="EMBL/GenBank/DDBJ databases">
        <authorList>
            <person name="Gilroy R."/>
        </authorList>
    </citation>
    <scope>NUCLEOTIDE SEQUENCE</scope>
    <source>
        <strain evidence="2">CHK187-5294</strain>
    </source>
</reference>
<dbReference type="InterPro" id="IPR038690">
    <property type="entry name" value="NusG_2_sf"/>
</dbReference>
<gene>
    <name evidence="2" type="ORF">H9727_07515</name>
</gene>
<comment type="caution">
    <text evidence="2">The sequence shown here is derived from an EMBL/GenBank/DDBJ whole genome shotgun (WGS) entry which is preliminary data.</text>
</comment>
<keyword evidence="1" id="KW-0812">Transmembrane</keyword>
<reference evidence="2" key="1">
    <citation type="journal article" date="2021" name="PeerJ">
        <title>Extensive microbial diversity within the chicken gut microbiome revealed by metagenomics and culture.</title>
        <authorList>
            <person name="Gilroy R."/>
            <person name="Ravi A."/>
            <person name="Getino M."/>
            <person name="Pursley I."/>
            <person name="Horton D.L."/>
            <person name="Alikhan N.F."/>
            <person name="Baker D."/>
            <person name="Gharbi K."/>
            <person name="Hall N."/>
            <person name="Watson M."/>
            <person name="Adriaenssens E.M."/>
            <person name="Foster-Nyarko E."/>
            <person name="Jarju S."/>
            <person name="Secka A."/>
            <person name="Antonio M."/>
            <person name="Oren A."/>
            <person name="Chaudhuri R.R."/>
            <person name="La Ragione R."/>
            <person name="Hildebrand F."/>
            <person name="Pallen M.J."/>
        </authorList>
    </citation>
    <scope>NUCLEOTIDE SEQUENCE</scope>
    <source>
        <strain evidence="2">CHK187-5294</strain>
    </source>
</reference>
<sequence length="147" mass="16201">MKREEKIAKIREGKYFAKGDVLVFVVCILLVALFTFFSFGFRRERGVYVEVISFGETIATIPLNEDAQYLYTVRSGGGSIVRVMIGEYYENFENGNLIVVEGGKVRVEKADCSDHTCMLMGEADSGEIICMPHGLTLKIVGALGGDA</sequence>
<accession>A0A9D2D081</accession>
<dbReference type="Gene3D" id="2.60.320.10">
    <property type="entry name" value="N-utilization substance G protein NusG, insert domain"/>
    <property type="match status" value="1"/>
</dbReference>